<feature type="domain" description="Mce/MlaD" evidence="8">
    <location>
        <begin position="399"/>
        <end position="467"/>
    </location>
</feature>
<feature type="domain" description="Mce/MlaD" evidence="8">
    <location>
        <begin position="47"/>
        <end position="138"/>
    </location>
</feature>
<evidence type="ECO:0000259" key="8">
    <source>
        <dbReference type="Pfam" id="PF02470"/>
    </source>
</evidence>
<evidence type="ECO:0000256" key="1">
    <source>
        <dbReference type="ARBA" id="ARBA00004533"/>
    </source>
</evidence>
<keyword evidence="5 7" id="KW-1133">Transmembrane helix</keyword>
<organism evidence="9 10">
    <name type="scientific">Vibrio tetraodonis subsp. pristinus</name>
    <dbReference type="NCBI Taxonomy" id="2695891"/>
    <lineage>
        <taxon>Bacteria</taxon>
        <taxon>Pseudomonadati</taxon>
        <taxon>Pseudomonadota</taxon>
        <taxon>Gammaproteobacteria</taxon>
        <taxon>Vibrionales</taxon>
        <taxon>Vibrionaceae</taxon>
        <taxon>Vibrio</taxon>
    </lineage>
</organism>
<evidence type="ECO:0000256" key="7">
    <source>
        <dbReference type="SAM" id="Phobius"/>
    </source>
</evidence>
<evidence type="ECO:0000256" key="5">
    <source>
        <dbReference type="ARBA" id="ARBA00022989"/>
    </source>
</evidence>
<gene>
    <name evidence="9" type="ORF">GTG28_04515</name>
</gene>
<evidence type="ECO:0000313" key="10">
    <source>
        <dbReference type="Proteomes" id="UP000478571"/>
    </source>
</evidence>
<reference evidence="9 10" key="1">
    <citation type="submission" date="2020-01" db="EMBL/GenBank/DDBJ databases">
        <title>Draft Genome Sequence of Vibrio sp. strain OCN044, Isolated from a Healthy Coral at Palmyra Atoll.</title>
        <authorList>
            <person name="Videau P."/>
            <person name="Loughran R."/>
            <person name="Esquivel A."/>
            <person name="Deadmond M."/>
            <person name="Paddock B.E."/>
            <person name="Saw J.H."/>
            <person name="Ushijima B."/>
        </authorList>
    </citation>
    <scope>NUCLEOTIDE SEQUENCE [LARGE SCALE GENOMIC DNA]</scope>
    <source>
        <strain evidence="9 10">OCN044</strain>
    </source>
</reference>
<keyword evidence="2" id="KW-1003">Cell membrane</keyword>
<dbReference type="InterPro" id="IPR051800">
    <property type="entry name" value="PqiA-PqiB_transport"/>
</dbReference>
<keyword evidence="3" id="KW-0997">Cell inner membrane</keyword>
<dbReference type="EMBL" id="WWEU01000001">
    <property type="protein sequence ID" value="MYM58479.1"/>
    <property type="molecule type" value="Genomic_DNA"/>
</dbReference>
<dbReference type="AlphaFoldDB" id="A0A6L8LYY3"/>
<dbReference type="Proteomes" id="UP000478571">
    <property type="component" value="Unassembled WGS sequence"/>
</dbReference>
<dbReference type="PANTHER" id="PTHR30462:SF0">
    <property type="entry name" value="INTERMEMBRANE TRANSPORT PROTEIN YEBT"/>
    <property type="match status" value="1"/>
</dbReference>
<proteinExistence type="predicted"/>
<dbReference type="Pfam" id="PF02470">
    <property type="entry name" value="MlaD"/>
    <property type="match status" value="6"/>
</dbReference>
<dbReference type="GO" id="GO:0005886">
    <property type="term" value="C:plasma membrane"/>
    <property type="evidence" value="ECO:0007669"/>
    <property type="project" value="UniProtKB-SubCell"/>
</dbReference>
<protein>
    <submittedName>
        <fullName evidence="9">MCE family protein</fullName>
    </submittedName>
</protein>
<dbReference type="RefSeq" id="WP_160927363.1">
    <property type="nucleotide sequence ID" value="NZ_WWEU01000001.1"/>
</dbReference>
<keyword evidence="4 7" id="KW-0812">Transmembrane</keyword>
<comment type="subcellular location">
    <subcellularLocation>
        <location evidence="1">Cell inner membrane</location>
    </subcellularLocation>
</comment>
<comment type="caution">
    <text evidence="9">The sequence shown here is derived from an EMBL/GenBank/DDBJ whole genome shotgun (WGS) entry which is preliminary data.</text>
</comment>
<keyword evidence="6 7" id="KW-0472">Membrane</keyword>
<keyword evidence="10" id="KW-1185">Reference proteome</keyword>
<evidence type="ECO:0000256" key="4">
    <source>
        <dbReference type="ARBA" id="ARBA00022692"/>
    </source>
</evidence>
<feature type="domain" description="Mce/MlaD" evidence="8">
    <location>
        <begin position="520"/>
        <end position="582"/>
    </location>
</feature>
<sequence length="877" mass="95212">MANSTQNSPSYSPNVKRNKGISPLWLLPVLALILSGWLVLKAINDAGERIQIHFSDAQGLIAGRTTIRYHGLEVGIVRDIKLSDDLSNIYVEADIYPEATKLLSQDTLFWMVKPTASLSGISGLDALVSGNYIAIQPGDESTEPQTKFNALERPPADIRAPSGLNITLRADDLGGISIGSQIVYRKIPIGEVYSYQLDSNEKNVLIHASIQDEYRSIITDESRFWNVSGLGATLGVHGVDLKLDSLSSLIGGSIAVDSPDGGEPVSENSRFRLYPNLKTAGRGIPIKITLPDDNKISPAGAPIIYRGIAIGQITDLQFSNGRKDIVALAAIEPVFSDMLTTGSHFILEEAKVSLSGIENVTNLLKGNYLTLIAGKGEKSRYFTALKKDEFHQKQSNSTFITLIAENSFGLEVGVNVLFKGISVGEVTKVSLVKNKVHIALHIDSDYASLIKSENRFYVTGSATAELTESGLNVSVPPAKQLLTGSISFTSEGTRSSKKQYTLYPSQSLAELAQYNVSGSETITLFAEQLPPVNKGSPLLYKNLKVGRISEFNLVKSGVEVKVSIEKQYKHLLTENAVFWNYSGVEVDAGLHGINVKAAPLKSLIQGSIAFDSIAGVENKSGDKWLLYENFKTARTYGRTITLVAEGENHISKGTSVKYNGIKVGEAVSVIPDFKHETMTIKLRLLPEYADILAKEDSYFWIAQPTLGLSGVKNLQNFWAPAINVKPGGGEATFKFNLHKQPSDSDGITFTLQSETLGAITIGTPILFREMEVGRVIQVGLGEFADRVVSTISISPKYAYLIRKNSVFWNTSGVDVSIGLGGANIKAGTIDSIIKGGITFSTPDNVPLQPIAESGQSFFLNSTPEESWKMWRMPIPKP</sequence>
<dbReference type="InterPro" id="IPR003399">
    <property type="entry name" value="Mce/MlaD"/>
</dbReference>
<evidence type="ECO:0000256" key="2">
    <source>
        <dbReference type="ARBA" id="ARBA00022475"/>
    </source>
</evidence>
<feature type="transmembrane region" description="Helical" evidence="7">
    <location>
        <begin position="21"/>
        <end position="40"/>
    </location>
</feature>
<feature type="domain" description="Mce/MlaD" evidence="8">
    <location>
        <begin position="283"/>
        <end position="374"/>
    </location>
</feature>
<accession>A0A6L8LYY3</accession>
<name>A0A6L8LYY3_9VIBR</name>
<feature type="domain" description="Mce/MlaD" evidence="8">
    <location>
        <begin position="746"/>
        <end position="806"/>
    </location>
</feature>
<dbReference type="PANTHER" id="PTHR30462">
    <property type="entry name" value="INTERMEMBRANE TRANSPORT PROTEIN PQIB-RELATED"/>
    <property type="match status" value="1"/>
</dbReference>
<evidence type="ECO:0000256" key="6">
    <source>
        <dbReference type="ARBA" id="ARBA00023136"/>
    </source>
</evidence>
<evidence type="ECO:0000313" key="9">
    <source>
        <dbReference type="EMBL" id="MYM58479.1"/>
    </source>
</evidence>
<evidence type="ECO:0000256" key="3">
    <source>
        <dbReference type="ARBA" id="ARBA00022519"/>
    </source>
</evidence>
<feature type="domain" description="Mce/MlaD" evidence="8">
    <location>
        <begin position="163"/>
        <end position="224"/>
    </location>
</feature>